<evidence type="ECO:0000313" key="1">
    <source>
        <dbReference type="EMBL" id="KAJ0181575.1"/>
    </source>
</evidence>
<reference evidence="1 2" key="1">
    <citation type="journal article" date="2021" name="Front. Genet.">
        <title>Chromosome-Level Genome Assembly Reveals Significant Gene Expansion in the Toll and IMD Signaling Pathways of Dendrolimus kikuchii.</title>
        <authorList>
            <person name="Zhou J."/>
            <person name="Wu P."/>
            <person name="Xiong Z."/>
            <person name="Liu N."/>
            <person name="Zhao N."/>
            <person name="Ji M."/>
            <person name="Qiu Y."/>
            <person name="Yang B."/>
        </authorList>
    </citation>
    <scope>NUCLEOTIDE SEQUENCE [LARGE SCALE GENOMIC DNA]</scope>
    <source>
        <strain evidence="1">Ann1</strain>
    </source>
</reference>
<proteinExistence type="predicted"/>
<gene>
    <name evidence="1" type="ORF">K1T71_002297</name>
</gene>
<sequence>MDRCVNCSISTRFNTMARRALDDETTLAVIRQWRAPTIVKSTDHVCQACWDLAQTPIVEEPRQIGHLSVCLRCGRSLSLRVKHALHTGSLRELKIFNVIKDLIKPRTIEVDSYICHKCWVSAYRTVVKKARSNSSQKCSCRRIQGPFAPHPIEEVPKSQPEPTILLPDYRRAIETQSRCFIEGCKRTERYKAKLAIRRIVLDKYKFYIPPNNRLCTEHLDIEEWDKLSSLSTSYVQTFTAKHIQDMISLR</sequence>
<protein>
    <submittedName>
        <fullName evidence="1">Uncharacterized protein</fullName>
    </submittedName>
</protein>
<evidence type="ECO:0000313" key="2">
    <source>
        <dbReference type="Proteomes" id="UP000824533"/>
    </source>
</evidence>
<dbReference type="Proteomes" id="UP000824533">
    <property type="component" value="Linkage Group LG04"/>
</dbReference>
<organism evidence="1 2">
    <name type="scientific">Dendrolimus kikuchii</name>
    <dbReference type="NCBI Taxonomy" id="765133"/>
    <lineage>
        <taxon>Eukaryota</taxon>
        <taxon>Metazoa</taxon>
        <taxon>Ecdysozoa</taxon>
        <taxon>Arthropoda</taxon>
        <taxon>Hexapoda</taxon>
        <taxon>Insecta</taxon>
        <taxon>Pterygota</taxon>
        <taxon>Neoptera</taxon>
        <taxon>Endopterygota</taxon>
        <taxon>Lepidoptera</taxon>
        <taxon>Glossata</taxon>
        <taxon>Ditrysia</taxon>
        <taxon>Bombycoidea</taxon>
        <taxon>Lasiocampidae</taxon>
        <taxon>Dendrolimus</taxon>
    </lineage>
</organism>
<name>A0ACC1DCI3_9NEOP</name>
<accession>A0ACC1DCI3</accession>
<dbReference type="EMBL" id="CM034390">
    <property type="protein sequence ID" value="KAJ0181575.1"/>
    <property type="molecule type" value="Genomic_DNA"/>
</dbReference>
<comment type="caution">
    <text evidence="1">The sequence shown here is derived from an EMBL/GenBank/DDBJ whole genome shotgun (WGS) entry which is preliminary data.</text>
</comment>
<keyword evidence="2" id="KW-1185">Reference proteome</keyword>